<evidence type="ECO:0000313" key="3">
    <source>
        <dbReference type="Proteomes" id="UP000245768"/>
    </source>
</evidence>
<proteinExistence type="predicted"/>
<organism evidence="2 3">
    <name type="scientific">Acaromyces ingoldii</name>
    <dbReference type="NCBI Taxonomy" id="215250"/>
    <lineage>
        <taxon>Eukaryota</taxon>
        <taxon>Fungi</taxon>
        <taxon>Dikarya</taxon>
        <taxon>Basidiomycota</taxon>
        <taxon>Ustilaginomycotina</taxon>
        <taxon>Exobasidiomycetes</taxon>
        <taxon>Exobasidiales</taxon>
        <taxon>Cryptobasidiaceae</taxon>
        <taxon>Acaromyces</taxon>
    </lineage>
</organism>
<protein>
    <submittedName>
        <fullName evidence="2">Uncharacterized protein</fullName>
    </submittedName>
</protein>
<dbReference type="InParanoid" id="A0A316YNC9"/>
<dbReference type="GeneID" id="37041935"/>
<evidence type="ECO:0000313" key="2">
    <source>
        <dbReference type="EMBL" id="PWN90652.1"/>
    </source>
</evidence>
<sequence length="347" mass="38311">MTKDHSTSAYFLALGFCFATTVAGMNPGMDAFDAARDCFRRRNDRRSNRRVADDFDATAGHHEPVDGANVPALDENDIELAQMPTGITFAYKVVITHLNEAGINSLLVDNAKPVRLDDSFLTQPLVRGLKVSARELETGARLGVAPEIFSTKEKCTAYIRPLTLSHKKIGYLFSHLLVVSLPSKDSLSMKKKQSSFAYGLAPTFYFATTVACMDRGMNCASESLESAPTPEVMTSHPCYFFFEPAYKLVITHLNKAGELEKIVKFLGSHSQQSHYTFQDAQAALKSYPMNPAIVKGATGLLVENARPGLFECLKKQLSSQKNMQIRRALWDVVAGHEMTTQPRAIGF</sequence>
<gene>
    <name evidence="2" type="ORF">FA10DRAFT_260447</name>
</gene>
<dbReference type="RefSeq" id="XP_025377850.1">
    <property type="nucleotide sequence ID" value="XM_025520019.1"/>
</dbReference>
<feature type="chain" id="PRO_5016415902" evidence="1">
    <location>
        <begin position="25"/>
        <end position="347"/>
    </location>
</feature>
<reference evidence="2 3" key="1">
    <citation type="journal article" date="2018" name="Mol. Biol. Evol.">
        <title>Broad Genomic Sampling Reveals a Smut Pathogenic Ancestry of the Fungal Clade Ustilaginomycotina.</title>
        <authorList>
            <person name="Kijpornyongpan T."/>
            <person name="Mondo S.J."/>
            <person name="Barry K."/>
            <person name="Sandor L."/>
            <person name="Lee J."/>
            <person name="Lipzen A."/>
            <person name="Pangilinan J."/>
            <person name="LaButti K."/>
            <person name="Hainaut M."/>
            <person name="Henrissat B."/>
            <person name="Grigoriev I.V."/>
            <person name="Spatafora J.W."/>
            <person name="Aime M.C."/>
        </authorList>
    </citation>
    <scope>NUCLEOTIDE SEQUENCE [LARGE SCALE GENOMIC DNA]</scope>
    <source>
        <strain evidence="2 3">MCA 4198</strain>
    </source>
</reference>
<keyword evidence="1" id="KW-0732">Signal</keyword>
<dbReference type="EMBL" id="KZ819636">
    <property type="protein sequence ID" value="PWN90652.1"/>
    <property type="molecule type" value="Genomic_DNA"/>
</dbReference>
<dbReference type="Proteomes" id="UP000245768">
    <property type="component" value="Unassembled WGS sequence"/>
</dbReference>
<dbReference type="AlphaFoldDB" id="A0A316YNC9"/>
<feature type="signal peptide" evidence="1">
    <location>
        <begin position="1"/>
        <end position="24"/>
    </location>
</feature>
<accession>A0A316YNC9</accession>
<keyword evidence="3" id="KW-1185">Reference proteome</keyword>
<evidence type="ECO:0000256" key="1">
    <source>
        <dbReference type="SAM" id="SignalP"/>
    </source>
</evidence>
<name>A0A316YNC9_9BASI</name>